<dbReference type="InterPro" id="IPR027417">
    <property type="entry name" value="P-loop_NTPase"/>
</dbReference>
<proteinExistence type="predicted"/>
<evidence type="ECO:0000313" key="1">
    <source>
        <dbReference type="EMBL" id="GAH52583.1"/>
    </source>
</evidence>
<comment type="caution">
    <text evidence="1">The sequence shown here is derived from an EMBL/GenBank/DDBJ whole genome shotgun (WGS) entry which is preliminary data.</text>
</comment>
<sequence>TAEFLKELIGKEPEYTPKPRIDNQPTYCNEDDAISWQLDNGIGFVASDIRQERTGVHAKVEIHSDGKALSWGICNTDRHEDRTRLANSAYSRMSETLTEAYSKEELRSDLDKFCLGLWDNHLSYYMPELMQGDDTESPLHFFLKDYVLEGGGTIPFAPPGRGKSLIALFWGVSIDAGISTFWQVSQAKVLFVNLERSGQSLKRRLGAVNRLLGLDPKRPLLTLNARGKSLHDVLPICKKAIKTNGVKLVILDSISRAGYGDLTENRPVNTIIDALSGLCKSWIALAHTPRANED</sequence>
<gene>
    <name evidence="1" type="ORF">S03H2_29962</name>
</gene>
<feature type="non-terminal residue" evidence="1">
    <location>
        <position position="1"/>
    </location>
</feature>
<name>X1I4W3_9ZZZZ</name>
<reference evidence="1" key="1">
    <citation type="journal article" date="2014" name="Front. Microbiol.">
        <title>High frequency of phylogenetically diverse reductive dehalogenase-homologous genes in deep subseafloor sedimentary metagenomes.</title>
        <authorList>
            <person name="Kawai M."/>
            <person name="Futagami T."/>
            <person name="Toyoda A."/>
            <person name="Takaki Y."/>
            <person name="Nishi S."/>
            <person name="Hori S."/>
            <person name="Arai W."/>
            <person name="Tsubouchi T."/>
            <person name="Morono Y."/>
            <person name="Uchiyama I."/>
            <person name="Ito T."/>
            <person name="Fujiyama A."/>
            <person name="Inagaki F."/>
            <person name="Takami H."/>
        </authorList>
    </citation>
    <scope>NUCLEOTIDE SEQUENCE</scope>
    <source>
        <strain evidence="1">Expedition CK06-06</strain>
    </source>
</reference>
<protein>
    <submittedName>
        <fullName evidence="1">Uncharacterized protein</fullName>
    </submittedName>
</protein>
<organism evidence="1">
    <name type="scientific">marine sediment metagenome</name>
    <dbReference type="NCBI Taxonomy" id="412755"/>
    <lineage>
        <taxon>unclassified sequences</taxon>
        <taxon>metagenomes</taxon>
        <taxon>ecological metagenomes</taxon>
    </lineage>
</organism>
<dbReference type="SUPFAM" id="SSF52540">
    <property type="entry name" value="P-loop containing nucleoside triphosphate hydrolases"/>
    <property type="match status" value="1"/>
</dbReference>
<feature type="non-terminal residue" evidence="1">
    <location>
        <position position="294"/>
    </location>
</feature>
<accession>X1I4W3</accession>
<dbReference type="Pfam" id="PF13481">
    <property type="entry name" value="AAA_25"/>
    <property type="match status" value="1"/>
</dbReference>
<dbReference type="Gene3D" id="3.40.50.300">
    <property type="entry name" value="P-loop containing nucleotide triphosphate hydrolases"/>
    <property type="match status" value="1"/>
</dbReference>
<dbReference type="EMBL" id="BARU01018108">
    <property type="protein sequence ID" value="GAH52583.1"/>
    <property type="molecule type" value="Genomic_DNA"/>
</dbReference>
<dbReference type="AlphaFoldDB" id="X1I4W3"/>